<dbReference type="GO" id="GO:0140359">
    <property type="term" value="F:ABC-type transporter activity"/>
    <property type="evidence" value="ECO:0007669"/>
    <property type="project" value="InterPro"/>
</dbReference>
<keyword evidence="7" id="KW-1185">Reference proteome</keyword>
<dbReference type="PANTHER" id="PTHR43229:SF2">
    <property type="entry name" value="NODULATION PROTEIN J"/>
    <property type="match status" value="1"/>
</dbReference>
<comment type="caution">
    <text evidence="6">The sequence shown here is derived from an EMBL/GenBank/DDBJ whole genome shotgun (WGS) entry which is preliminary data.</text>
</comment>
<dbReference type="Proteomes" id="UP000319728">
    <property type="component" value="Unassembled WGS sequence"/>
</dbReference>
<dbReference type="PANTHER" id="PTHR43229">
    <property type="entry name" value="NODULATION PROTEIN J"/>
    <property type="match status" value="1"/>
</dbReference>
<evidence type="ECO:0000313" key="6">
    <source>
        <dbReference type="EMBL" id="TWJ29636.1"/>
    </source>
</evidence>
<keyword evidence="4" id="KW-0472">Membrane</keyword>
<keyword evidence="2" id="KW-0812">Transmembrane</keyword>
<sequence>MTGLLTDHLRVLRYAVLTALADLRAIYTWRSWTFIWLVRILCQVSLFALLGRLLDAPDKVSYLIVGNSVFMVANTALQVVNSTAWERLLGTLPLLVASPTGPFTVFTGRSVLWLLDGIGVGTVSLLLLPPVFGVPLPMPTALLAVPLVVLAGVSTYCFGLLLGALALRTVSLRALIASLGGLCLMVLTGVQVPTTFWPAPISWLAEVLPLTHGLLAVRELLAQGPTAGVARLAVTEAVIAAGWLLVAVLAFRHYDRSGRREASVDFSDE</sequence>
<accession>A0A562WH96</accession>
<dbReference type="AlphaFoldDB" id="A0A562WH96"/>
<dbReference type="EMBL" id="VLLP01000001">
    <property type="protein sequence ID" value="TWJ29636.1"/>
    <property type="molecule type" value="Genomic_DNA"/>
</dbReference>
<evidence type="ECO:0000313" key="7">
    <source>
        <dbReference type="Proteomes" id="UP000319728"/>
    </source>
</evidence>
<comment type="subcellular location">
    <subcellularLocation>
        <location evidence="1">Membrane</location>
        <topology evidence="1">Multi-pass membrane protein</topology>
    </subcellularLocation>
</comment>
<proteinExistence type="predicted"/>
<dbReference type="RefSeq" id="WP_186499872.1">
    <property type="nucleotide sequence ID" value="NZ_AP023438.1"/>
</dbReference>
<evidence type="ECO:0000256" key="2">
    <source>
        <dbReference type="ARBA" id="ARBA00022692"/>
    </source>
</evidence>
<feature type="domain" description="ABC-2 type transporter transmembrane" evidence="5">
    <location>
        <begin position="26"/>
        <end position="220"/>
    </location>
</feature>
<dbReference type="InterPro" id="IPR013525">
    <property type="entry name" value="ABC2_TM"/>
</dbReference>
<reference evidence="6 7" key="1">
    <citation type="submission" date="2019-07" db="EMBL/GenBank/DDBJ databases">
        <title>R&amp;d 2014.</title>
        <authorList>
            <person name="Klenk H.-P."/>
        </authorList>
    </citation>
    <scope>NUCLEOTIDE SEQUENCE [LARGE SCALE GENOMIC DNA]</scope>
    <source>
        <strain evidence="6 7">DSM 43912</strain>
    </source>
</reference>
<organism evidence="6 7">
    <name type="scientific">Micromonospora sagamiensis</name>
    <dbReference type="NCBI Taxonomy" id="47875"/>
    <lineage>
        <taxon>Bacteria</taxon>
        <taxon>Bacillati</taxon>
        <taxon>Actinomycetota</taxon>
        <taxon>Actinomycetes</taxon>
        <taxon>Micromonosporales</taxon>
        <taxon>Micromonosporaceae</taxon>
        <taxon>Micromonospora</taxon>
    </lineage>
</organism>
<evidence type="ECO:0000256" key="3">
    <source>
        <dbReference type="ARBA" id="ARBA00022989"/>
    </source>
</evidence>
<name>A0A562WH96_9ACTN</name>
<protein>
    <submittedName>
        <fullName evidence="6">ABC-2 type transport system permease protein</fullName>
    </submittedName>
</protein>
<dbReference type="Pfam" id="PF01061">
    <property type="entry name" value="ABC2_membrane"/>
    <property type="match status" value="1"/>
</dbReference>
<dbReference type="GO" id="GO:0016020">
    <property type="term" value="C:membrane"/>
    <property type="evidence" value="ECO:0007669"/>
    <property type="project" value="UniProtKB-SubCell"/>
</dbReference>
<evidence type="ECO:0000256" key="1">
    <source>
        <dbReference type="ARBA" id="ARBA00004141"/>
    </source>
</evidence>
<keyword evidence="3" id="KW-1133">Transmembrane helix</keyword>
<evidence type="ECO:0000256" key="4">
    <source>
        <dbReference type="ARBA" id="ARBA00023136"/>
    </source>
</evidence>
<dbReference type="InterPro" id="IPR051784">
    <property type="entry name" value="Nod_factor_ABC_transporter"/>
</dbReference>
<gene>
    <name evidence="6" type="ORF">JD81_03147</name>
</gene>
<evidence type="ECO:0000259" key="5">
    <source>
        <dbReference type="Pfam" id="PF01061"/>
    </source>
</evidence>